<keyword evidence="1 6" id="KW-0819">tRNA processing</keyword>
<feature type="binding site" evidence="6">
    <location>
        <position position="112"/>
    </location>
    <ligand>
        <name>Zn(2+)</name>
        <dbReference type="ChEBI" id="CHEBI:29105"/>
        <note>catalytic</note>
    </ligand>
</feature>
<dbReference type="AlphaFoldDB" id="A0A971D0D1"/>
<name>A0A971D0D1_9BIFI</name>
<dbReference type="GO" id="GO:0002100">
    <property type="term" value="P:tRNA wobble adenosine to inosine editing"/>
    <property type="evidence" value="ECO:0007669"/>
    <property type="project" value="UniProtKB-UniRule"/>
</dbReference>
<evidence type="ECO:0000256" key="2">
    <source>
        <dbReference type="ARBA" id="ARBA00022723"/>
    </source>
</evidence>
<dbReference type="Pfam" id="PF00383">
    <property type="entry name" value="dCMP_cyt_deam_1"/>
    <property type="match status" value="1"/>
</dbReference>
<dbReference type="GO" id="GO:0008270">
    <property type="term" value="F:zinc ion binding"/>
    <property type="evidence" value="ECO:0007669"/>
    <property type="project" value="UniProtKB-UniRule"/>
</dbReference>
<keyword evidence="2 6" id="KW-0479">Metal-binding</keyword>
<dbReference type="PANTHER" id="PTHR11079">
    <property type="entry name" value="CYTOSINE DEAMINASE FAMILY MEMBER"/>
    <property type="match status" value="1"/>
</dbReference>
<feature type="binding site" evidence="6">
    <location>
        <position position="47"/>
    </location>
    <ligand>
        <name>Zn(2+)</name>
        <dbReference type="ChEBI" id="CHEBI:29105"/>
        <note>catalytic</note>
    </ligand>
</feature>
<feature type="domain" description="CMP/dCMP-type deaminase" evidence="7">
    <location>
        <begin position="1"/>
        <end position="177"/>
    </location>
</feature>
<feature type="active site" description="Proton donor" evidence="6">
    <location>
        <position position="49"/>
    </location>
</feature>
<dbReference type="GO" id="GO:0052717">
    <property type="term" value="F:tRNA-specific adenosine-34 deaminase activity"/>
    <property type="evidence" value="ECO:0007669"/>
    <property type="project" value="UniProtKB-UniRule"/>
</dbReference>
<dbReference type="InterPro" id="IPR028883">
    <property type="entry name" value="tRNA_aden_deaminase"/>
</dbReference>
<evidence type="ECO:0000259" key="7">
    <source>
        <dbReference type="PROSITE" id="PS51747"/>
    </source>
</evidence>
<protein>
    <recommendedName>
        <fullName evidence="6">tRNA-specific adenosine deaminase</fullName>
        <ecNumber evidence="6">3.5.4.33</ecNumber>
    </recommendedName>
</protein>
<accession>A0A971D0D1</accession>
<dbReference type="SUPFAM" id="SSF53927">
    <property type="entry name" value="Cytidine deaminase-like"/>
    <property type="match status" value="1"/>
</dbReference>
<evidence type="ECO:0000256" key="5">
    <source>
        <dbReference type="ARBA" id="ARBA00048045"/>
    </source>
</evidence>
<evidence type="ECO:0000256" key="4">
    <source>
        <dbReference type="ARBA" id="ARBA00022833"/>
    </source>
</evidence>
<dbReference type="InterPro" id="IPR016193">
    <property type="entry name" value="Cytidine_deaminase-like"/>
</dbReference>
<sequence length="178" mass="19026">MDEAIELAVQAGAAGDVPVGALVLASDGRVLGRGFNQREILGDPLAHAEMQAIRQAAKLTSDSGVHDVAGSHSHAGFEIEQLACETRNPNRNARETRWNLSDTTLVVTLEPCPMCAGAALAAHVGRIVFGSWDSKMGACGSVWDIPRDPHIGAMPEVIGGIKERECTELLNNFFQKLR</sequence>
<dbReference type="EMBL" id="JAAXZR010000024">
    <property type="protein sequence ID" value="NLT80056.1"/>
    <property type="molecule type" value="Genomic_DNA"/>
</dbReference>
<dbReference type="CDD" id="cd01285">
    <property type="entry name" value="nucleoside_deaminase"/>
    <property type="match status" value="1"/>
</dbReference>
<comment type="similarity">
    <text evidence="6">Belongs to the cytidine and deoxycytidylate deaminase family.</text>
</comment>
<keyword evidence="3 6" id="KW-0378">Hydrolase</keyword>
<comment type="caution">
    <text evidence="8">The sequence shown here is derived from an EMBL/GenBank/DDBJ whole genome shotgun (WGS) entry which is preliminary data.</text>
</comment>
<comment type="cofactor">
    <cofactor evidence="6">
        <name>Zn(2+)</name>
        <dbReference type="ChEBI" id="CHEBI:29105"/>
    </cofactor>
    <text evidence="6">Binds 1 zinc ion per subunit.</text>
</comment>
<proteinExistence type="inferred from homology"/>
<dbReference type="PANTHER" id="PTHR11079:SF202">
    <property type="entry name" value="TRNA-SPECIFIC ADENOSINE DEAMINASE"/>
    <property type="match status" value="1"/>
</dbReference>
<organism evidence="8 9">
    <name type="scientific">Bifidobacterium crudilactis</name>
    <dbReference type="NCBI Taxonomy" id="327277"/>
    <lineage>
        <taxon>Bacteria</taxon>
        <taxon>Bacillati</taxon>
        <taxon>Actinomycetota</taxon>
        <taxon>Actinomycetes</taxon>
        <taxon>Bifidobacteriales</taxon>
        <taxon>Bifidobacteriaceae</taxon>
        <taxon>Bifidobacterium</taxon>
    </lineage>
</organism>
<dbReference type="Proteomes" id="UP000767327">
    <property type="component" value="Unassembled WGS sequence"/>
</dbReference>
<keyword evidence="4 6" id="KW-0862">Zinc</keyword>
<dbReference type="EC" id="3.5.4.33" evidence="6"/>
<comment type="function">
    <text evidence="6">Catalyzes the deamination of adenosine to inosine at the wobble position 34 of tRNA(Arg2).</text>
</comment>
<dbReference type="PROSITE" id="PS51747">
    <property type="entry name" value="CYT_DCMP_DEAMINASES_2"/>
    <property type="match status" value="1"/>
</dbReference>
<dbReference type="InterPro" id="IPR002125">
    <property type="entry name" value="CMP_dCMP_dom"/>
</dbReference>
<feature type="binding site" evidence="6">
    <location>
        <position position="115"/>
    </location>
    <ligand>
        <name>Zn(2+)</name>
        <dbReference type="ChEBI" id="CHEBI:29105"/>
        <note>catalytic</note>
    </ligand>
</feature>
<comment type="subunit">
    <text evidence="6">Homodimer.</text>
</comment>
<evidence type="ECO:0000256" key="6">
    <source>
        <dbReference type="HAMAP-Rule" id="MF_00972"/>
    </source>
</evidence>
<dbReference type="HAMAP" id="MF_00972">
    <property type="entry name" value="tRNA_aden_deaminase"/>
    <property type="match status" value="1"/>
</dbReference>
<evidence type="ECO:0000256" key="1">
    <source>
        <dbReference type="ARBA" id="ARBA00022694"/>
    </source>
</evidence>
<reference evidence="8" key="2">
    <citation type="submission" date="2020-01" db="EMBL/GenBank/DDBJ databases">
        <authorList>
            <person name="Campanaro S."/>
        </authorList>
    </citation>
    <scope>NUCLEOTIDE SEQUENCE</scope>
    <source>
        <strain evidence="8">AS01afH2WH_6</strain>
    </source>
</reference>
<comment type="catalytic activity">
    <reaction evidence="5 6">
        <text>adenosine(34) in tRNA + H2O + H(+) = inosine(34) in tRNA + NH4(+)</text>
        <dbReference type="Rhea" id="RHEA:43168"/>
        <dbReference type="Rhea" id="RHEA-COMP:10373"/>
        <dbReference type="Rhea" id="RHEA-COMP:10374"/>
        <dbReference type="ChEBI" id="CHEBI:15377"/>
        <dbReference type="ChEBI" id="CHEBI:15378"/>
        <dbReference type="ChEBI" id="CHEBI:28938"/>
        <dbReference type="ChEBI" id="CHEBI:74411"/>
        <dbReference type="ChEBI" id="CHEBI:82852"/>
        <dbReference type="EC" id="3.5.4.33"/>
    </reaction>
</comment>
<evidence type="ECO:0000256" key="3">
    <source>
        <dbReference type="ARBA" id="ARBA00022801"/>
    </source>
</evidence>
<evidence type="ECO:0000313" key="8">
    <source>
        <dbReference type="EMBL" id="NLT80056.1"/>
    </source>
</evidence>
<reference evidence="8" key="1">
    <citation type="journal article" date="2020" name="Biotechnol. Biofuels">
        <title>New insights from the biogas microbiome by comprehensive genome-resolved metagenomics of nearly 1600 species originating from multiple anaerobic digesters.</title>
        <authorList>
            <person name="Campanaro S."/>
            <person name="Treu L."/>
            <person name="Rodriguez-R L.M."/>
            <person name="Kovalovszki A."/>
            <person name="Ziels R.M."/>
            <person name="Maus I."/>
            <person name="Zhu X."/>
            <person name="Kougias P.G."/>
            <person name="Basile A."/>
            <person name="Luo G."/>
            <person name="Schluter A."/>
            <person name="Konstantinidis K.T."/>
            <person name="Angelidaki I."/>
        </authorList>
    </citation>
    <scope>NUCLEOTIDE SEQUENCE</scope>
    <source>
        <strain evidence="8">AS01afH2WH_6</strain>
    </source>
</reference>
<evidence type="ECO:0000313" key="9">
    <source>
        <dbReference type="Proteomes" id="UP000767327"/>
    </source>
</evidence>
<dbReference type="Gene3D" id="3.40.140.10">
    <property type="entry name" value="Cytidine Deaminase, domain 2"/>
    <property type="match status" value="1"/>
</dbReference>
<gene>
    <name evidence="6" type="primary">tadA</name>
    <name evidence="8" type="ORF">GXW98_07230</name>
</gene>